<dbReference type="InterPro" id="IPR018357">
    <property type="entry name" value="Hexapep_transf_CS"/>
</dbReference>
<dbReference type="NCBIfam" id="NF041874">
    <property type="entry name" value="EPS_EpsC"/>
    <property type="match status" value="1"/>
</dbReference>
<dbReference type="Gene3D" id="1.10.3130.10">
    <property type="entry name" value="serine acetyltransferase, domain 1"/>
    <property type="match status" value="1"/>
</dbReference>
<feature type="domain" description="Serine acetyltransferase N-terminal" evidence="11">
    <location>
        <begin position="13"/>
        <end position="117"/>
    </location>
</feature>
<keyword evidence="5" id="KW-0028">Amino-acid biosynthesis</keyword>
<dbReference type="InterPro" id="IPR045304">
    <property type="entry name" value="LbH_SAT"/>
</dbReference>
<evidence type="ECO:0000256" key="4">
    <source>
        <dbReference type="ARBA" id="ARBA00018522"/>
    </source>
</evidence>
<evidence type="ECO:0000256" key="7">
    <source>
        <dbReference type="ARBA" id="ARBA00022737"/>
    </source>
</evidence>
<keyword evidence="8" id="KW-0198">Cysteine biosynthesis</keyword>
<dbReference type="RefSeq" id="WP_114696636.1">
    <property type="nucleotide sequence ID" value="NZ_QQOH01000004.1"/>
</dbReference>
<keyword evidence="9" id="KW-0012">Acyltransferase</keyword>
<evidence type="ECO:0000256" key="3">
    <source>
        <dbReference type="ARBA" id="ARBA00013266"/>
    </source>
</evidence>
<dbReference type="GO" id="GO:0005737">
    <property type="term" value="C:cytoplasm"/>
    <property type="evidence" value="ECO:0007669"/>
    <property type="project" value="InterPro"/>
</dbReference>
<accession>A0A369WEH3</accession>
<evidence type="ECO:0000256" key="9">
    <source>
        <dbReference type="ARBA" id="ARBA00023315"/>
    </source>
</evidence>
<evidence type="ECO:0000256" key="1">
    <source>
        <dbReference type="ARBA" id="ARBA00004876"/>
    </source>
</evidence>
<evidence type="ECO:0000256" key="8">
    <source>
        <dbReference type="ARBA" id="ARBA00023192"/>
    </source>
</evidence>
<dbReference type="InterPro" id="IPR053376">
    <property type="entry name" value="Serine_acetyltransferase"/>
</dbReference>
<comment type="catalytic activity">
    <reaction evidence="10">
        <text>L-serine + acetyl-CoA = O-acetyl-L-serine + CoA</text>
        <dbReference type="Rhea" id="RHEA:24560"/>
        <dbReference type="ChEBI" id="CHEBI:33384"/>
        <dbReference type="ChEBI" id="CHEBI:57287"/>
        <dbReference type="ChEBI" id="CHEBI:57288"/>
        <dbReference type="ChEBI" id="CHEBI:58340"/>
        <dbReference type="EC" id="2.3.1.30"/>
    </reaction>
</comment>
<dbReference type="Pfam" id="PF00132">
    <property type="entry name" value="Hexapep"/>
    <property type="match status" value="1"/>
</dbReference>
<proteinExistence type="inferred from homology"/>
<dbReference type="PANTHER" id="PTHR42811">
    <property type="entry name" value="SERINE ACETYLTRANSFERASE"/>
    <property type="match status" value="1"/>
</dbReference>
<evidence type="ECO:0000313" key="13">
    <source>
        <dbReference type="Proteomes" id="UP000253769"/>
    </source>
</evidence>
<dbReference type="PROSITE" id="PS00101">
    <property type="entry name" value="HEXAPEP_TRANSFERASES"/>
    <property type="match status" value="1"/>
</dbReference>
<dbReference type="InterPro" id="IPR011004">
    <property type="entry name" value="Trimer_LpxA-like_sf"/>
</dbReference>
<comment type="caution">
    <text evidence="12">The sequence shown here is derived from an EMBL/GenBank/DDBJ whole genome shotgun (WGS) entry which is preliminary data.</text>
</comment>
<dbReference type="GO" id="GO:0006535">
    <property type="term" value="P:cysteine biosynthetic process from serine"/>
    <property type="evidence" value="ECO:0007669"/>
    <property type="project" value="InterPro"/>
</dbReference>
<dbReference type="OrthoDB" id="9801456at2"/>
<dbReference type="GO" id="GO:0009001">
    <property type="term" value="F:serine O-acetyltransferase activity"/>
    <property type="evidence" value="ECO:0007669"/>
    <property type="project" value="UniProtKB-EC"/>
</dbReference>
<evidence type="ECO:0000259" key="11">
    <source>
        <dbReference type="SMART" id="SM00971"/>
    </source>
</evidence>
<comment type="pathway">
    <text evidence="1">Amino-acid biosynthesis; L-cysteine biosynthesis; L-cysteine from L-serine: step 1/2.</text>
</comment>
<keyword evidence="7" id="KW-0677">Repeat</keyword>
<dbReference type="FunFam" id="2.160.10.10:FF:000002">
    <property type="entry name" value="Serine acetyltransferase"/>
    <property type="match status" value="1"/>
</dbReference>
<gene>
    <name evidence="12" type="ORF">DV711_15565</name>
</gene>
<evidence type="ECO:0000256" key="2">
    <source>
        <dbReference type="ARBA" id="ARBA00007274"/>
    </source>
</evidence>
<name>A0A369WEH3_9GAMM</name>
<dbReference type="Gene3D" id="2.160.10.10">
    <property type="entry name" value="Hexapeptide repeat proteins"/>
    <property type="match status" value="1"/>
</dbReference>
<dbReference type="EMBL" id="QQOH01000004">
    <property type="protein sequence ID" value="RDE19016.1"/>
    <property type="molecule type" value="Genomic_DNA"/>
</dbReference>
<dbReference type="EC" id="2.3.1.30" evidence="3"/>
<sequence length="265" mass="28605">MDDYRREIDLGRLWSTIHEEARRDAQQFPLLADFYQQQLLQHDNFGASLAYILATKLSDDPFRIDAWHAQFSQLMDSDPTIEAAALKDLCCQLQSNASIKDHYTPLLHFGGYQALQAHRLAHACWQRGDQPLANYIQGRVVSLYGVDIHPAARIGAGIFIDHAVGIVIGETAVIEDEVTIFQSVTLGGTGKGQGDRHPKIRRGAFIGSGALVLGNIEIGAEAKVAAGAVVVKPVAANQTVVGSAARLIGAAKLDASSAENKGNRV</sequence>
<evidence type="ECO:0000256" key="5">
    <source>
        <dbReference type="ARBA" id="ARBA00022605"/>
    </source>
</evidence>
<comment type="similarity">
    <text evidence="2">Belongs to the transferase hexapeptide repeat family.</text>
</comment>
<dbReference type="Proteomes" id="UP000253769">
    <property type="component" value="Unassembled WGS sequence"/>
</dbReference>
<evidence type="ECO:0000256" key="10">
    <source>
        <dbReference type="ARBA" id="ARBA00049486"/>
    </source>
</evidence>
<dbReference type="AlphaFoldDB" id="A0A369WEH3"/>
<evidence type="ECO:0000313" key="12">
    <source>
        <dbReference type="EMBL" id="RDE19016.1"/>
    </source>
</evidence>
<dbReference type="SUPFAM" id="SSF51161">
    <property type="entry name" value="Trimeric LpxA-like enzymes"/>
    <property type="match status" value="1"/>
</dbReference>
<dbReference type="InterPro" id="IPR042122">
    <property type="entry name" value="Ser_AcTrfase_N_sf"/>
</dbReference>
<reference evidence="12 13" key="1">
    <citation type="submission" date="2018-07" db="EMBL/GenBank/DDBJ databases">
        <title>Motiliproteus coralliicola sp. nov., a bacterium isolated from Coral.</title>
        <authorList>
            <person name="Wang G."/>
        </authorList>
    </citation>
    <scope>NUCLEOTIDE SEQUENCE [LARGE SCALE GENOMIC DNA]</scope>
    <source>
        <strain evidence="12 13">C34</strain>
    </source>
</reference>
<dbReference type="CDD" id="cd03354">
    <property type="entry name" value="LbH_SAT"/>
    <property type="match status" value="1"/>
</dbReference>
<dbReference type="Pfam" id="PF06426">
    <property type="entry name" value="SATase_N"/>
    <property type="match status" value="1"/>
</dbReference>
<keyword evidence="13" id="KW-1185">Reference proteome</keyword>
<dbReference type="InterPro" id="IPR001451">
    <property type="entry name" value="Hexapep"/>
</dbReference>
<dbReference type="UniPathway" id="UPA00136">
    <property type="reaction ID" value="UER00199"/>
</dbReference>
<dbReference type="SMART" id="SM00971">
    <property type="entry name" value="SATase_N"/>
    <property type="match status" value="1"/>
</dbReference>
<evidence type="ECO:0000256" key="6">
    <source>
        <dbReference type="ARBA" id="ARBA00022679"/>
    </source>
</evidence>
<protein>
    <recommendedName>
        <fullName evidence="4">Serine acetyltransferase</fullName>
        <ecNumber evidence="3">2.3.1.30</ecNumber>
    </recommendedName>
</protein>
<organism evidence="12 13">
    <name type="scientific">Motiliproteus coralliicola</name>
    <dbReference type="NCBI Taxonomy" id="2283196"/>
    <lineage>
        <taxon>Bacteria</taxon>
        <taxon>Pseudomonadati</taxon>
        <taxon>Pseudomonadota</taxon>
        <taxon>Gammaproteobacteria</taxon>
        <taxon>Oceanospirillales</taxon>
        <taxon>Oceanospirillaceae</taxon>
        <taxon>Motiliproteus</taxon>
    </lineage>
</organism>
<dbReference type="InterPro" id="IPR010493">
    <property type="entry name" value="Ser_AcTrfase_N"/>
</dbReference>
<keyword evidence="6 12" id="KW-0808">Transferase</keyword>